<dbReference type="EMBL" id="VORT01000005">
    <property type="protein sequence ID" value="TXD73259.1"/>
    <property type="molecule type" value="Genomic_DNA"/>
</dbReference>
<evidence type="ECO:0000313" key="3">
    <source>
        <dbReference type="Proteomes" id="UP000321497"/>
    </source>
</evidence>
<keyword evidence="2" id="KW-0808">Transferase</keyword>
<evidence type="ECO:0000313" key="2">
    <source>
        <dbReference type="EMBL" id="TXD73259.1"/>
    </source>
</evidence>
<dbReference type="InterPro" id="IPR053144">
    <property type="entry name" value="Acetyltransferase_Butenolide"/>
</dbReference>
<keyword evidence="3" id="KW-1185">Reference proteome</keyword>
<protein>
    <submittedName>
        <fullName evidence="2">GNAT family N-acetyltransferase</fullName>
    </submittedName>
</protein>
<dbReference type="OrthoDB" id="3216107at2"/>
<dbReference type="PANTHER" id="PTHR43233">
    <property type="entry name" value="FAMILY N-ACETYLTRANSFERASE, PUTATIVE (AFU_ORTHOLOGUE AFUA_6G03350)-RELATED"/>
    <property type="match status" value="1"/>
</dbReference>
<dbReference type="InterPro" id="IPR000182">
    <property type="entry name" value="GNAT_dom"/>
</dbReference>
<evidence type="ECO:0000259" key="1">
    <source>
        <dbReference type="PROSITE" id="PS51186"/>
    </source>
</evidence>
<dbReference type="PANTHER" id="PTHR43233:SF1">
    <property type="entry name" value="FAMILY N-ACETYLTRANSFERASE, PUTATIVE (AFU_ORTHOLOGUE AFUA_6G03350)-RELATED"/>
    <property type="match status" value="1"/>
</dbReference>
<sequence length="153" mass="18036">MSSSFEIREITFGEFLITNDEKKMDLSSIHDFLSKHSGWSDNIPLEIVRKSIENSLNFGLFHKDIQIGYARVISDFSTIAYLGDVYILEDYRKNGLSKKMMDTILEHPNLQGLRRWILLTSSANWLYEKYGFTNLQNPQIYMEKYVPYIYENK</sequence>
<organism evidence="2 3">
    <name type="scientific">Aequorivita antarctica</name>
    <dbReference type="NCBI Taxonomy" id="153266"/>
    <lineage>
        <taxon>Bacteria</taxon>
        <taxon>Pseudomonadati</taxon>
        <taxon>Bacteroidota</taxon>
        <taxon>Flavobacteriia</taxon>
        <taxon>Flavobacteriales</taxon>
        <taxon>Flavobacteriaceae</taxon>
        <taxon>Aequorivita</taxon>
    </lineage>
</organism>
<dbReference type="RefSeq" id="WP_111845598.1">
    <property type="nucleotide sequence ID" value="NZ_UEGI01000021.1"/>
</dbReference>
<proteinExistence type="predicted"/>
<reference evidence="2 3" key="1">
    <citation type="submission" date="2019-08" db="EMBL/GenBank/DDBJ databases">
        <title>Genome of Aequorivita antarctica SW49 (type strain).</title>
        <authorList>
            <person name="Bowman J.P."/>
        </authorList>
    </citation>
    <scope>NUCLEOTIDE SEQUENCE [LARGE SCALE GENOMIC DNA]</scope>
    <source>
        <strain evidence="2 3">SW49</strain>
    </source>
</reference>
<dbReference type="CDD" id="cd04301">
    <property type="entry name" value="NAT_SF"/>
    <property type="match status" value="1"/>
</dbReference>
<dbReference type="PROSITE" id="PS51186">
    <property type="entry name" value="GNAT"/>
    <property type="match status" value="1"/>
</dbReference>
<dbReference type="Gene3D" id="3.40.630.30">
    <property type="match status" value="1"/>
</dbReference>
<dbReference type="SUPFAM" id="SSF55729">
    <property type="entry name" value="Acyl-CoA N-acyltransferases (Nat)"/>
    <property type="match status" value="1"/>
</dbReference>
<accession>A0A5C6Z000</accession>
<dbReference type="Pfam" id="PF13508">
    <property type="entry name" value="Acetyltransf_7"/>
    <property type="match status" value="1"/>
</dbReference>
<dbReference type="InterPro" id="IPR016181">
    <property type="entry name" value="Acyl_CoA_acyltransferase"/>
</dbReference>
<name>A0A5C6Z000_9FLAO</name>
<dbReference type="AlphaFoldDB" id="A0A5C6Z000"/>
<dbReference type="GO" id="GO:0016747">
    <property type="term" value="F:acyltransferase activity, transferring groups other than amino-acyl groups"/>
    <property type="evidence" value="ECO:0007669"/>
    <property type="project" value="InterPro"/>
</dbReference>
<feature type="domain" description="N-acetyltransferase" evidence="1">
    <location>
        <begin position="16"/>
        <end position="147"/>
    </location>
</feature>
<gene>
    <name evidence="2" type="ORF">ESU54_08970</name>
</gene>
<comment type="caution">
    <text evidence="2">The sequence shown here is derived from an EMBL/GenBank/DDBJ whole genome shotgun (WGS) entry which is preliminary data.</text>
</comment>
<dbReference type="Proteomes" id="UP000321497">
    <property type="component" value="Unassembled WGS sequence"/>
</dbReference>